<protein>
    <submittedName>
        <fullName evidence="2">Uncharacterized protein</fullName>
    </submittedName>
</protein>
<accession>A0A1E4TGE5</accession>
<organism evidence="2 3">
    <name type="scientific">Tortispora caseinolytica NRRL Y-17796</name>
    <dbReference type="NCBI Taxonomy" id="767744"/>
    <lineage>
        <taxon>Eukaryota</taxon>
        <taxon>Fungi</taxon>
        <taxon>Dikarya</taxon>
        <taxon>Ascomycota</taxon>
        <taxon>Saccharomycotina</taxon>
        <taxon>Trigonopsidomycetes</taxon>
        <taxon>Trigonopsidales</taxon>
        <taxon>Trigonopsidaceae</taxon>
        <taxon>Tortispora</taxon>
    </lineage>
</organism>
<dbReference type="AlphaFoldDB" id="A0A1E4TGE5"/>
<dbReference type="EMBL" id="KV453842">
    <property type="protein sequence ID" value="ODV90816.1"/>
    <property type="molecule type" value="Genomic_DNA"/>
</dbReference>
<feature type="region of interest" description="Disordered" evidence="1">
    <location>
        <begin position="632"/>
        <end position="669"/>
    </location>
</feature>
<name>A0A1E4TGE5_9ASCO</name>
<proteinExistence type="predicted"/>
<evidence type="ECO:0000256" key="1">
    <source>
        <dbReference type="SAM" id="MobiDB-lite"/>
    </source>
</evidence>
<sequence length="695" mass="78409">MLHAYASSKKYQRTCLRLGAFLLFACGILSLFRSQQKPPRKAPASASYTHLDPSMINWRRIKPDLPDLWESLNLPPVRRYVRKSQPVENKALFVFSDTHALREMSTLICNIANTDEGKVHLLHTGKFNPKLEEEMVLLGFNEIDDINSVSISDLPCQVIFHEGTTPDISVQLATIASISASLYLLDPSIVVWAPSLESEIVFLESMMDCLESLPMAQPKTMELNKNDLQLLSGFTKLSTQSLSQLRHFNFDIVINIEATTSATIDLLKVIISTRFLLKKIPRIVLFGSNSHSVKPLTQYLMQSNFPDEKFTIVLKGNQGAYNESLFASYYPVANDGYVLALDSSSKLSSSWYNWLVLGYFEFLTEGFGSKYSSMLAGISLTTANDHFQTHNSAFPKNEMYYANVLPNYGIMYPYATWRSFSEYFNLRSIYHDIAIDSLSDATNKGSILSVIDEISLLTGMVAVFPPSNCTFALTIDVNADSTSEVSSYDTTLVDTFFADYLFWASKNMSFYGFSGETVNLPPYTPERLRPVTGKNFFLPSDLTETIKAKKERGNEDKSLSIPLEILFLKINAHHNRQMVSPNCINDSYEFIRVFEDISTLWEDIFCTKFLQTDEIYAEVSFSAADTITAGEAGKNDAEATPSTFQKATRLHKNRVLPHGRKSTSRNTSLKPPEYKQLLRYLGETPDFLEDSNTNR</sequence>
<dbReference type="Proteomes" id="UP000095023">
    <property type="component" value="Unassembled WGS sequence"/>
</dbReference>
<feature type="compositionally biased region" description="Basic residues" evidence="1">
    <location>
        <begin position="648"/>
        <end position="663"/>
    </location>
</feature>
<gene>
    <name evidence="2" type="ORF">CANCADRAFT_111224</name>
</gene>
<keyword evidence="3" id="KW-1185">Reference proteome</keyword>
<evidence type="ECO:0000313" key="3">
    <source>
        <dbReference type="Proteomes" id="UP000095023"/>
    </source>
</evidence>
<evidence type="ECO:0000313" key="2">
    <source>
        <dbReference type="EMBL" id="ODV90816.1"/>
    </source>
</evidence>
<reference evidence="3" key="1">
    <citation type="submission" date="2016-02" db="EMBL/GenBank/DDBJ databases">
        <title>Comparative genomics of biotechnologically important yeasts.</title>
        <authorList>
            <consortium name="DOE Joint Genome Institute"/>
            <person name="Riley R."/>
            <person name="Haridas S."/>
            <person name="Wolfe K.H."/>
            <person name="Lopes M.R."/>
            <person name="Hittinger C.T."/>
            <person name="Goker M."/>
            <person name="Salamov A."/>
            <person name="Wisecaver J."/>
            <person name="Long T.M."/>
            <person name="Aerts A.L."/>
            <person name="Barry K."/>
            <person name="Choi C."/>
            <person name="Clum A."/>
            <person name="Coughlan A.Y."/>
            <person name="Deshpande S."/>
            <person name="Douglass A.P."/>
            <person name="Hanson S.J."/>
            <person name="Klenk H.-P."/>
            <person name="Labutti K."/>
            <person name="Lapidus A."/>
            <person name="Lindquist E."/>
            <person name="Lipzen A."/>
            <person name="Meier-Kolthoff J.P."/>
            <person name="Ohm R.A."/>
            <person name="Otillar R.P."/>
            <person name="Pangilinan J."/>
            <person name="Peng Y."/>
            <person name="Rokas A."/>
            <person name="Rosa C.A."/>
            <person name="Scheuner C."/>
            <person name="Sibirny A.A."/>
            <person name="Slot J.C."/>
            <person name="Stielow J.B."/>
            <person name="Sun H."/>
            <person name="Kurtzman C.P."/>
            <person name="Blackwell M."/>
            <person name="Jeffries T.W."/>
            <person name="Grigoriev I.V."/>
        </authorList>
    </citation>
    <scope>NUCLEOTIDE SEQUENCE [LARGE SCALE GENOMIC DNA]</scope>
    <source>
        <strain evidence="3">NRRL Y-17796</strain>
    </source>
</reference>